<evidence type="ECO:0000256" key="3">
    <source>
        <dbReference type="ARBA" id="ARBA00022692"/>
    </source>
</evidence>
<evidence type="ECO:0000256" key="2">
    <source>
        <dbReference type="ARBA" id="ARBA00022448"/>
    </source>
</evidence>
<protein>
    <recommendedName>
        <fullName evidence="12">Immediate early response 3-interacting protein 1</fullName>
    </recommendedName>
</protein>
<dbReference type="GO" id="GO:0000139">
    <property type="term" value="C:Golgi membrane"/>
    <property type="evidence" value="ECO:0007669"/>
    <property type="project" value="TreeGrafter"/>
</dbReference>
<reference evidence="10 11" key="1">
    <citation type="journal article" date="2024" name="Science">
        <title>Giant polyketide synthase enzymes in the biosynthesis of giant marine polyether toxins.</title>
        <authorList>
            <person name="Fallon T.R."/>
            <person name="Shende V.V."/>
            <person name="Wierzbicki I.H."/>
            <person name="Pendleton A.L."/>
            <person name="Watervoot N.F."/>
            <person name="Auber R.P."/>
            <person name="Gonzalez D.J."/>
            <person name="Wisecaver J.H."/>
            <person name="Moore B.S."/>
        </authorList>
    </citation>
    <scope>NUCLEOTIDE SEQUENCE [LARGE SCALE GENOMIC DNA]</scope>
    <source>
        <strain evidence="10 11">12B1</strain>
    </source>
</reference>
<dbReference type="GO" id="GO:0030134">
    <property type="term" value="C:COPII-coated ER to Golgi transport vesicle"/>
    <property type="evidence" value="ECO:0007669"/>
    <property type="project" value="TreeGrafter"/>
</dbReference>
<keyword evidence="4" id="KW-0653">Protein transport</keyword>
<evidence type="ECO:0000256" key="6">
    <source>
        <dbReference type="ARBA" id="ARBA00023136"/>
    </source>
</evidence>
<keyword evidence="6 8" id="KW-0472">Membrane</keyword>
<comment type="caution">
    <text evidence="10">The sequence shown here is derived from an EMBL/GenBank/DDBJ whole genome shotgun (WGS) entry which is preliminary data.</text>
</comment>
<evidence type="ECO:0000313" key="11">
    <source>
        <dbReference type="Proteomes" id="UP001515480"/>
    </source>
</evidence>
<evidence type="ECO:0000256" key="4">
    <source>
        <dbReference type="ARBA" id="ARBA00022927"/>
    </source>
</evidence>
<gene>
    <name evidence="10" type="ORF">AB1Y20_005591</name>
</gene>
<accession>A0AB34J4R2</accession>
<dbReference type="EMBL" id="JBGBPQ010000013">
    <property type="protein sequence ID" value="KAL1512329.1"/>
    <property type="molecule type" value="Genomic_DNA"/>
</dbReference>
<evidence type="ECO:0008006" key="12">
    <source>
        <dbReference type="Google" id="ProtNLM"/>
    </source>
</evidence>
<name>A0AB34J4R2_PRYPA</name>
<feature type="signal peptide" evidence="9">
    <location>
        <begin position="1"/>
        <end position="19"/>
    </location>
</feature>
<evidence type="ECO:0000256" key="1">
    <source>
        <dbReference type="ARBA" id="ARBA00004370"/>
    </source>
</evidence>
<keyword evidence="3 8" id="KW-0812">Transmembrane</keyword>
<keyword evidence="11" id="KW-1185">Reference proteome</keyword>
<evidence type="ECO:0000256" key="7">
    <source>
        <dbReference type="ARBA" id="ARBA00024203"/>
    </source>
</evidence>
<organism evidence="10 11">
    <name type="scientific">Prymnesium parvum</name>
    <name type="common">Toxic golden alga</name>
    <dbReference type="NCBI Taxonomy" id="97485"/>
    <lineage>
        <taxon>Eukaryota</taxon>
        <taxon>Haptista</taxon>
        <taxon>Haptophyta</taxon>
        <taxon>Prymnesiophyceae</taxon>
        <taxon>Prymnesiales</taxon>
        <taxon>Prymnesiaceae</taxon>
        <taxon>Prymnesium</taxon>
    </lineage>
</organism>
<proteinExistence type="inferred from homology"/>
<evidence type="ECO:0000256" key="9">
    <source>
        <dbReference type="SAM" id="SignalP"/>
    </source>
</evidence>
<dbReference type="Proteomes" id="UP001515480">
    <property type="component" value="Unassembled WGS sequence"/>
</dbReference>
<keyword evidence="5 8" id="KW-1133">Transmembrane helix</keyword>
<dbReference type="Pfam" id="PF08571">
    <property type="entry name" value="Yos1"/>
    <property type="match status" value="1"/>
</dbReference>
<keyword evidence="2" id="KW-0813">Transport</keyword>
<evidence type="ECO:0000313" key="10">
    <source>
        <dbReference type="EMBL" id="KAL1512329.1"/>
    </source>
</evidence>
<dbReference type="PANTHER" id="PTHR15858:SF0">
    <property type="entry name" value="IMMEDIATE EARLY RESPONSE 3-INTERACTING PROTEIN 1"/>
    <property type="match status" value="1"/>
</dbReference>
<dbReference type="GO" id="GO:0015031">
    <property type="term" value="P:protein transport"/>
    <property type="evidence" value="ECO:0007669"/>
    <property type="project" value="UniProtKB-KW"/>
</dbReference>
<dbReference type="InterPro" id="IPR013880">
    <property type="entry name" value="Yos1"/>
</dbReference>
<dbReference type="GO" id="GO:0005789">
    <property type="term" value="C:endoplasmic reticulum membrane"/>
    <property type="evidence" value="ECO:0007669"/>
    <property type="project" value="TreeGrafter"/>
</dbReference>
<dbReference type="GO" id="GO:0006888">
    <property type="term" value="P:endoplasmic reticulum to Golgi vesicle-mediated transport"/>
    <property type="evidence" value="ECO:0007669"/>
    <property type="project" value="TreeGrafter"/>
</dbReference>
<feature type="chain" id="PRO_5044222750" description="Immediate early response 3-interacting protein 1" evidence="9">
    <location>
        <begin position="20"/>
        <end position="78"/>
    </location>
</feature>
<keyword evidence="9" id="KW-0732">Signal</keyword>
<sequence length="78" mass="8639">MFSISDLLLSALLLINGAAVLNEERFLVKVGWGYDASRTEPQSVKKQIINLLHAVRLLFTIPLILLNVVVILLKLVLG</sequence>
<dbReference type="AlphaFoldDB" id="A0AB34J4R2"/>
<evidence type="ECO:0000256" key="8">
    <source>
        <dbReference type="SAM" id="Phobius"/>
    </source>
</evidence>
<feature type="transmembrane region" description="Helical" evidence="8">
    <location>
        <begin position="57"/>
        <end position="77"/>
    </location>
</feature>
<evidence type="ECO:0000256" key="5">
    <source>
        <dbReference type="ARBA" id="ARBA00022989"/>
    </source>
</evidence>
<comment type="subcellular location">
    <subcellularLocation>
        <location evidence="1">Membrane</location>
    </subcellularLocation>
</comment>
<dbReference type="PANTHER" id="PTHR15858">
    <property type="entry name" value="IMMEDIATE EARLY RESPONSE 3-INTERACTING PROTEIN 1"/>
    <property type="match status" value="1"/>
</dbReference>
<comment type="similarity">
    <text evidence="7">Belongs to the YOS1 family.</text>
</comment>